<accession>A0A498KA96</accession>
<dbReference type="EMBL" id="RDQH01000329">
    <property type="protein sequence ID" value="RXI03274.1"/>
    <property type="molecule type" value="Genomic_DNA"/>
</dbReference>
<feature type="region of interest" description="Disordered" evidence="1">
    <location>
        <begin position="35"/>
        <end position="60"/>
    </location>
</feature>
<protein>
    <submittedName>
        <fullName evidence="2">Uncharacterized protein</fullName>
    </submittedName>
</protein>
<evidence type="ECO:0000313" key="2">
    <source>
        <dbReference type="EMBL" id="RXI03274.1"/>
    </source>
</evidence>
<keyword evidence="3" id="KW-1185">Reference proteome</keyword>
<dbReference type="Proteomes" id="UP000290289">
    <property type="component" value="Chromosome 3"/>
</dbReference>
<gene>
    <name evidence="2" type="ORF">DVH24_003926</name>
</gene>
<proteinExistence type="predicted"/>
<sequence>MGSVFNPVVTRLVTFFNVTPKTNAIDEEIRKLRDSLGETGKDPYTNKMKNNATRRRNDDN</sequence>
<reference evidence="2 3" key="1">
    <citation type="submission" date="2018-10" db="EMBL/GenBank/DDBJ databases">
        <title>A high-quality apple genome assembly.</title>
        <authorList>
            <person name="Hu J."/>
        </authorList>
    </citation>
    <scope>NUCLEOTIDE SEQUENCE [LARGE SCALE GENOMIC DNA]</scope>
    <source>
        <strain evidence="3">cv. HFTH1</strain>
        <tissue evidence="2">Young leaf</tissue>
    </source>
</reference>
<name>A0A498KA96_MALDO</name>
<evidence type="ECO:0000313" key="3">
    <source>
        <dbReference type="Proteomes" id="UP000290289"/>
    </source>
</evidence>
<dbReference type="AlphaFoldDB" id="A0A498KA96"/>
<evidence type="ECO:0000256" key="1">
    <source>
        <dbReference type="SAM" id="MobiDB-lite"/>
    </source>
</evidence>
<comment type="caution">
    <text evidence="2">The sequence shown here is derived from an EMBL/GenBank/DDBJ whole genome shotgun (WGS) entry which is preliminary data.</text>
</comment>
<organism evidence="2 3">
    <name type="scientific">Malus domestica</name>
    <name type="common">Apple</name>
    <name type="synonym">Pyrus malus</name>
    <dbReference type="NCBI Taxonomy" id="3750"/>
    <lineage>
        <taxon>Eukaryota</taxon>
        <taxon>Viridiplantae</taxon>
        <taxon>Streptophyta</taxon>
        <taxon>Embryophyta</taxon>
        <taxon>Tracheophyta</taxon>
        <taxon>Spermatophyta</taxon>
        <taxon>Magnoliopsida</taxon>
        <taxon>eudicotyledons</taxon>
        <taxon>Gunneridae</taxon>
        <taxon>Pentapetalae</taxon>
        <taxon>rosids</taxon>
        <taxon>fabids</taxon>
        <taxon>Rosales</taxon>
        <taxon>Rosaceae</taxon>
        <taxon>Amygdaloideae</taxon>
        <taxon>Maleae</taxon>
        <taxon>Malus</taxon>
    </lineage>
</organism>